<sequence>MEDAAAYLALQKRLDKETSFMLLEPGERTAGVEETAKRIQSAVEQKNRTILVAEVAGRLVGWMELIGGGVRRNRHSAYIVVGIRQTYTGQGIGTRLFTAGENWARQNGIHRLELTVMVHNRAALALYPKRGFQVEGIRRDSLLVDGRYVDEYGMSKLIGDAQEGKSCVDV</sequence>
<dbReference type="Proteomes" id="UP001185012">
    <property type="component" value="Unassembled WGS sequence"/>
</dbReference>
<dbReference type="InterPro" id="IPR000182">
    <property type="entry name" value="GNAT_dom"/>
</dbReference>
<proteinExistence type="predicted"/>
<feature type="domain" description="N-acetyltransferase" evidence="1">
    <location>
        <begin position="10"/>
        <end position="159"/>
    </location>
</feature>
<protein>
    <submittedName>
        <fullName evidence="2">RimJ/RimL family protein N-acetyltransferase</fullName>
    </submittedName>
</protein>
<dbReference type="PANTHER" id="PTHR43415:SF3">
    <property type="entry name" value="GNAT-FAMILY ACETYLTRANSFERASE"/>
    <property type="match status" value="1"/>
</dbReference>
<dbReference type="PROSITE" id="PS51186">
    <property type="entry name" value="GNAT"/>
    <property type="match status" value="1"/>
</dbReference>
<dbReference type="Pfam" id="PF00583">
    <property type="entry name" value="Acetyltransf_1"/>
    <property type="match status" value="1"/>
</dbReference>
<name>A0ABU1IJN2_9BACL</name>
<keyword evidence="3" id="KW-1185">Reference proteome</keyword>
<dbReference type="EMBL" id="JAVDQG010000002">
    <property type="protein sequence ID" value="MDR6224982.1"/>
    <property type="molecule type" value="Genomic_DNA"/>
</dbReference>
<dbReference type="CDD" id="cd04301">
    <property type="entry name" value="NAT_SF"/>
    <property type="match status" value="1"/>
</dbReference>
<organism evidence="2 3">
    <name type="scientific">Desmospora profundinema</name>
    <dbReference type="NCBI Taxonomy" id="1571184"/>
    <lineage>
        <taxon>Bacteria</taxon>
        <taxon>Bacillati</taxon>
        <taxon>Bacillota</taxon>
        <taxon>Bacilli</taxon>
        <taxon>Bacillales</taxon>
        <taxon>Thermoactinomycetaceae</taxon>
        <taxon>Desmospora</taxon>
    </lineage>
</organism>
<reference evidence="2 3" key="1">
    <citation type="submission" date="2023-07" db="EMBL/GenBank/DDBJ databases">
        <title>Genomic Encyclopedia of Type Strains, Phase IV (KMG-IV): sequencing the most valuable type-strain genomes for metagenomic binning, comparative biology and taxonomic classification.</title>
        <authorList>
            <person name="Goeker M."/>
        </authorList>
    </citation>
    <scope>NUCLEOTIDE SEQUENCE [LARGE SCALE GENOMIC DNA]</scope>
    <source>
        <strain evidence="2 3">DSM 45903</strain>
    </source>
</reference>
<evidence type="ECO:0000259" key="1">
    <source>
        <dbReference type="PROSITE" id="PS51186"/>
    </source>
</evidence>
<evidence type="ECO:0000313" key="3">
    <source>
        <dbReference type="Proteomes" id="UP001185012"/>
    </source>
</evidence>
<comment type="caution">
    <text evidence="2">The sequence shown here is derived from an EMBL/GenBank/DDBJ whole genome shotgun (WGS) entry which is preliminary data.</text>
</comment>
<evidence type="ECO:0000313" key="2">
    <source>
        <dbReference type="EMBL" id="MDR6224982.1"/>
    </source>
</evidence>
<dbReference type="InterPro" id="IPR016181">
    <property type="entry name" value="Acyl_CoA_acyltransferase"/>
</dbReference>
<accession>A0ABU1IJN2</accession>
<dbReference type="Gene3D" id="3.40.630.30">
    <property type="match status" value="1"/>
</dbReference>
<gene>
    <name evidence="2" type="ORF">JOE21_000973</name>
</gene>
<dbReference type="SUPFAM" id="SSF55729">
    <property type="entry name" value="Acyl-CoA N-acyltransferases (Nat)"/>
    <property type="match status" value="1"/>
</dbReference>
<dbReference type="PANTHER" id="PTHR43415">
    <property type="entry name" value="SPERMIDINE N(1)-ACETYLTRANSFERASE"/>
    <property type="match status" value="1"/>
</dbReference>